<evidence type="ECO:0000256" key="4">
    <source>
        <dbReference type="ARBA" id="ARBA00022801"/>
    </source>
</evidence>
<dbReference type="SUPFAM" id="SSF53474">
    <property type="entry name" value="alpha/beta-Hydrolases"/>
    <property type="match status" value="1"/>
</dbReference>
<evidence type="ECO:0000256" key="2">
    <source>
        <dbReference type="ARBA" id="ARBA00022670"/>
    </source>
</evidence>
<dbReference type="Gene3D" id="3.40.50.1820">
    <property type="entry name" value="alpha/beta hydrolase"/>
    <property type="match status" value="2"/>
</dbReference>
<feature type="region of interest" description="Disordered" evidence="6">
    <location>
        <begin position="479"/>
        <end position="499"/>
    </location>
</feature>
<dbReference type="InterPro" id="IPR029058">
    <property type="entry name" value="AB_hydrolase_fold"/>
</dbReference>
<dbReference type="PANTHER" id="PTHR11010">
    <property type="entry name" value="PROTEASE S28 PRO-X CARBOXYPEPTIDASE-RELATED"/>
    <property type="match status" value="1"/>
</dbReference>
<gene>
    <name evidence="8" type="ORF">QBC35DRAFT_556144</name>
</gene>
<dbReference type="FunFam" id="3.40.50.1820:FF:000165">
    <property type="entry name" value="Serine peptidase, putative"/>
    <property type="match status" value="1"/>
</dbReference>
<dbReference type="Proteomes" id="UP001302126">
    <property type="component" value="Unassembled WGS sequence"/>
</dbReference>
<keyword evidence="2 8" id="KW-0645">Protease</keyword>
<keyword evidence="4" id="KW-0378">Hydrolase</keyword>
<dbReference type="GO" id="GO:0008239">
    <property type="term" value="F:dipeptidyl-peptidase activity"/>
    <property type="evidence" value="ECO:0007669"/>
    <property type="project" value="TreeGrafter"/>
</dbReference>
<accession>A0AAN6WQH9</accession>
<feature type="signal peptide" evidence="7">
    <location>
        <begin position="1"/>
        <end position="20"/>
    </location>
</feature>
<reference evidence="8" key="2">
    <citation type="submission" date="2023-05" db="EMBL/GenBank/DDBJ databases">
        <authorList>
            <consortium name="Lawrence Berkeley National Laboratory"/>
            <person name="Steindorff A."/>
            <person name="Hensen N."/>
            <person name="Bonometti L."/>
            <person name="Westerberg I."/>
            <person name="Brannstrom I.O."/>
            <person name="Guillou S."/>
            <person name="Cros-Aarteil S."/>
            <person name="Calhoun S."/>
            <person name="Haridas S."/>
            <person name="Kuo A."/>
            <person name="Mondo S."/>
            <person name="Pangilinan J."/>
            <person name="Riley R."/>
            <person name="Labutti K."/>
            <person name="Andreopoulos B."/>
            <person name="Lipzen A."/>
            <person name="Chen C."/>
            <person name="Yanf M."/>
            <person name="Daum C."/>
            <person name="Ng V."/>
            <person name="Clum A."/>
            <person name="Ohm R."/>
            <person name="Martin F."/>
            <person name="Silar P."/>
            <person name="Natvig D."/>
            <person name="Lalanne C."/>
            <person name="Gautier V."/>
            <person name="Ament-Velasquez S.L."/>
            <person name="Kruys A."/>
            <person name="Hutchinson M.I."/>
            <person name="Powell A.J."/>
            <person name="Barry K."/>
            <person name="Miller A.N."/>
            <person name="Grigoriev I.V."/>
            <person name="Debuchy R."/>
            <person name="Gladieux P."/>
            <person name="Thoren M.H."/>
            <person name="Johannesson H."/>
        </authorList>
    </citation>
    <scope>NUCLEOTIDE SEQUENCE</scope>
    <source>
        <strain evidence="8">PSN309</strain>
    </source>
</reference>
<keyword evidence="9" id="KW-1185">Reference proteome</keyword>
<evidence type="ECO:0000313" key="9">
    <source>
        <dbReference type="Proteomes" id="UP001302126"/>
    </source>
</evidence>
<evidence type="ECO:0000256" key="1">
    <source>
        <dbReference type="ARBA" id="ARBA00011079"/>
    </source>
</evidence>
<evidence type="ECO:0000256" key="6">
    <source>
        <dbReference type="SAM" id="MobiDB-lite"/>
    </source>
</evidence>
<keyword evidence="3 7" id="KW-0732">Signal</keyword>
<name>A0AAN6WQH9_9PEZI</name>
<proteinExistence type="inferred from homology"/>
<organism evidence="8 9">
    <name type="scientific">Podospora australis</name>
    <dbReference type="NCBI Taxonomy" id="1536484"/>
    <lineage>
        <taxon>Eukaryota</taxon>
        <taxon>Fungi</taxon>
        <taxon>Dikarya</taxon>
        <taxon>Ascomycota</taxon>
        <taxon>Pezizomycotina</taxon>
        <taxon>Sordariomycetes</taxon>
        <taxon>Sordariomycetidae</taxon>
        <taxon>Sordariales</taxon>
        <taxon>Podosporaceae</taxon>
        <taxon>Podospora</taxon>
    </lineage>
</organism>
<dbReference type="InterPro" id="IPR008758">
    <property type="entry name" value="Peptidase_S28"/>
</dbReference>
<dbReference type="EMBL" id="MU864445">
    <property type="protein sequence ID" value="KAK4185600.1"/>
    <property type="molecule type" value="Genomic_DNA"/>
</dbReference>
<sequence>MSQSLRSLALWAFANIAVHAILPPPLVPHALNAPRPLQGSHNEGTTTFQQLTDHGNHDLGTFPVRYWWDTTFWEGPGSPIVVFSPGETAADYYTGFLDNSSIVGLYAQAIGAATIVLEHRYWGESVPFKVFDTKNLTYLNLDNSIQDLVHFAKTVNLPFDDSGKSNAPAAPWILVGGSYAGALAAWVEKLSPGTFWAYHASSAPVEVIRNFWQYFQPIHEGMPKNCSADLVAITNHVDNVLQGGSEAESKALKDMFGLGNLTHPDDVASAIGAPVFRWQDILPWMRYPVFYQMCDTIEGARPVVTDYDNGTKQFFTEPTVGAAPITSIGLEKALVNYAAWFRYEFLPDHCSNQGYPEWSDPLSTGCFDSHNKTHPLYSDMSYTSPLNRQWLWMTCNEPLFYWQTGAPPNESSLISRLVTPEYCELQCKLAFPEQDGVTYGAARALTEKTLNDRTGGWFTNTTRVIWVNGEFDPWRSASVSSEYRPGGPQNSTRETPVHLIPGGRHCDDLGTINGEYGAGVKRAQVESVAKMVEWVGEFYDAKLKEQGQR</sequence>
<dbReference type="PANTHER" id="PTHR11010:SF23">
    <property type="entry name" value="SERINE PEPTIDASE"/>
    <property type="match status" value="1"/>
</dbReference>
<evidence type="ECO:0000313" key="8">
    <source>
        <dbReference type="EMBL" id="KAK4185600.1"/>
    </source>
</evidence>
<dbReference type="GO" id="GO:0006508">
    <property type="term" value="P:proteolysis"/>
    <property type="evidence" value="ECO:0007669"/>
    <property type="project" value="UniProtKB-KW"/>
</dbReference>
<dbReference type="GO" id="GO:0070008">
    <property type="term" value="F:serine-type exopeptidase activity"/>
    <property type="evidence" value="ECO:0007669"/>
    <property type="project" value="InterPro"/>
</dbReference>
<evidence type="ECO:0000256" key="7">
    <source>
        <dbReference type="SAM" id="SignalP"/>
    </source>
</evidence>
<comment type="caution">
    <text evidence="8">The sequence shown here is derived from an EMBL/GenBank/DDBJ whole genome shotgun (WGS) entry which is preliminary data.</text>
</comment>
<comment type="similarity">
    <text evidence="1">Belongs to the peptidase S28 family.</text>
</comment>
<reference evidence="8" key="1">
    <citation type="journal article" date="2023" name="Mol. Phylogenet. Evol.">
        <title>Genome-scale phylogeny and comparative genomics of the fungal order Sordariales.</title>
        <authorList>
            <person name="Hensen N."/>
            <person name="Bonometti L."/>
            <person name="Westerberg I."/>
            <person name="Brannstrom I.O."/>
            <person name="Guillou S."/>
            <person name="Cros-Aarteil S."/>
            <person name="Calhoun S."/>
            <person name="Haridas S."/>
            <person name="Kuo A."/>
            <person name="Mondo S."/>
            <person name="Pangilinan J."/>
            <person name="Riley R."/>
            <person name="LaButti K."/>
            <person name="Andreopoulos B."/>
            <person name="Lipzen A."/>
            <person name="Chen C."/>
            <person name="Yan M."/>
            <person name="Daum C."/>
            <person name="Ng V."/>
            <person name="Clum A."/>
            <person name="Steindorff A."/>
            <person name="Ohm R.A."/>
            <person name="Martin F."/>
            <person name="Silar P."/>
            <person name="Natvig D.O."/>
            <person name="Lalanne C."/>
            <person name="Gautier V."/>
            <person name="Ament-Velasquez S.L."/>
            <person name="Kruys A."/>
            <person name="Hutchinson M.I."/>
            <person name="Powell A.J."/>
            <person name="Barry K."/>
            <person name="Miller A.N."/>
            <person name="Grigoriev I.V."/>
            <person name="Debuchy R."/>
            <person name="Gladieux P."/>
            <person name="Hiltunen Thoren M."/>
            <person name="Johannesson H."/>
        </authorList>
    </citation>
    <scope>NUCLEOTIDE SEQUENCE</scope>
    <source>
        <strain evidence="8">PSN309</strain>
    </source>
</reference>
<feature type="chain" id="PRO_5042823761" evidence="7">
    <location>
        <begin position="21"/>
        <end position="549"/>
    </location>
</feature>
<evidence type="ECO:0000256" key="3">
    <source>
        <dbReference type="ARBA" id="ARBA00022729"/>
    </source>
</evidence>
<protein>
    <submittedName>
        <fullName evidence="8">Serine protease</fullName>
    </submittedName>
</protein>
<dbReference type="Pfam" id="PF05577">
    <property type="entry name" value="Peptidase_S28"/>
    <property type="match status" value="2"/>
</dbReference>
<keyword evidence="5" id="KW-0325">Glycoprotein</keyword>
<dbReference type="AlphaFoldDB" id="A0AAN6WQH9"/>
<evidence type="ECO:0000256" key="5">
    <source>
        <dbReference type="ARBA" id="ARBA00023180"/>
    </source>
</evidence>